<reference evidence="2" key="1">
    <citation type="submission" date="2020-07" db="EMBL/GenBank/DDBJ databases">
        <title>The High-quality genome of the commercially important snow crab, Chionoecetes opilio.</title>
        <authorList>
            <person name="Jeong J.-H."/>
            <person name="Ryu S."/>
        </authorList>
    </citation>
    <scope>NUCLEOTIDE SEQUENCE</scope>
    <source>
        <strain evidence="2">MADBK_172401_WGS</strain>
        <tissue evidence="2">Digestive gland</tissue>
    </source>
</reference>
<protein>
    <submittedName>
        <fullName evidence="2">Uncharacterized protein</fullName>
    </submittedName>
</protein>
<dbReference type="EMBL" id="JACEEZ010009681">
    <property type="protein sequence ID" value="KAG0722359.1"/>
    <property type="molecule type" value="Genomic_DNA"/>
</dbReference>
<keyword evidence="3" id="KW-1185">Reference proteome</keyword>
<evidence type="ECO:0000256" key="1">
    <source>
        <dbReference type="SAM" id="MobiDB-lite"/>
    </source>
</evidence>
<dbReference type="AlphaFoldDB" id="A0A8J5CV80"/>
<dbReference type="Proteomes" id="UP000770661">
    <property type="component" value="Unassembled WGS sequence"/>
</dbReference>
<name>A0A8J5CV80_CHIOP</name>
<feature type="compositionally biased region" description="Pro residues" evidence="1">
    <location>
        <begin position="43"/>
        <end position="63"/>
    </location>
</feature>
<evidence type="ECO:0000313" key="2">
    <source>
        <dbReference type="EMBL" id="KAG0722359.1"/>
    </source>
</evidence>
<gene>
    <name evidence="2" type="ORF">GWK47_006076</name>
</gene>
<sequence length="198" mass="21446">MSLSGHDAGGRLDPRTPTPLKVLTEAAGTGHECAGHGRFSKPPQHPPSTPQHLQQPPPQPPAHQPGMRVSPAPPLTAGTNPPHPPHSPHMSPADTPTWLTCIQTHHYKVKKILQESMIEKAIGPHNGATPWRSLPTGAIGIQKQTKTHHCCKYVSLASAGSHPPMDNFTPNANDLYLCVSRRRPRECGDAPPPRQWSE</sequence>
<evidence type="ECO:0000313" key="3">
    <source>
        <dbReference type="Proteomes" id="UP000770661"/>
    </source>
</evidence>
<accession>A0A8J5CV80</accession>
<feature type="region of interest" description="Disordered" evidence="1">
    <location>
        <begin position="1"/>
        <end position="96"/>
    </location>
</feature>
<proteinExistence type="predicted"/>
<organism evidence="2 3">
    <name type="scientific">Chionoecetes opilio</name>
    <name type="common">Atlantic snow crab</name>
    <name type="synonym">Cancer opilio</name>
    <dbReference type="NCBI Taxonomy" id="41210"/>
    <lineage>
        <taxon>Eukaryota</taxon>
        <taxon>Metazoa</taxon>
        <taxon>Ecdysozoa</taxon>
        <taxon>Arthropoda</taxon>
        <taxon>Crustacea</taxon>
        <taxon>Multicrustacea</taxon>
        <taxon>Malacostraca</taxon>
        <taxon>Eumalacostraca</taxon>
        <taxon>Eucarida</taxon>
        <taxon>Decapoda</taxon>
        <taxon>Pleocyemata</taxon>
        <taxon>Brachyura</taxon>
        <taxon>Eubrachyura</taxon>
        <taxon>Majoidea</taxon>
        <taxon>Majidae</taxon>
        <taxon>Chionoecetes</taxon>
    </lineage>
</organism>
<comment type="caution">
    <text evidence="2">The sequence shown here is derived from an EMBL/GenBank/DDBJ whole genome shotgun (WGS) entry which is preliminary data.</text>
</comment>